<comment type="caution">
    <text evidence="1">The sequence shown here is derived from an EMBL/GenBank/DDBJ whole genome shotgun (WGS) entry which is preliminary data.</text>
</comment>
<accession>A0A364K756</accession>
<dbReference type="RefSeq" id="WP_113657821.1">
    <property type="nucleotide sequence ID" value="NZ_KZ845664.1"/>
</dbReference>
<protein>
    <submittedName>
        <fullName evidence="1">Uncharacterized protein</fullName>
    </submittedName>
</protein>
<reference evidence="1 2" key="1">
    <citation type="submission" date="2018-06" db="EMBL/GenBank/DDBJ databases">
        <title>Thermoflavimicrobium daqus sp. nov., a thermophilic microbe isolated from Moutai-flavour Daqu.</title>
        <authorList>
            <person name="Wang X."/>
            <person name="Zhou H."/>
        </authorList>
    </citation>
    <scope>NUCLEOTIDE SEQUENCE [LARGE SCALE GENOMIC DNA]</scope>
    <source>
        <strain evidence="1 2">FBKL4.011</strain>
    </source>
</reference>
<keyword evidence="2" id="KW-1185">Reference proteome</keyword>
<dbReference type="EMBL" id="QJKK01000002">
    <property type="protein sequence ID" value="RAL26136.1"/>
    <property type="molecule type" value="Genomic_DNA"/>
</dbReference>
<dbReference type="Proteomes" id="UP000251213">
    <property type="component" value="Unassembled WGS sequence"/>
</dbReference>
<reference evidence="1 2" key="2">
    <citation type="submission" date="2018-06" db="EMBL/GenBank/DDBJ databases">
        <authorList>
            <person name="Zhirakovskaya E."/>
        </authorList>
    </citation>
    <scope>NUCLEOTIDE SEQUENCE [LARGE SCALE GENOMIC DNA]</scope>
    <source>
        <strain evidence="1 2">FBKL4.011</strain>
    </source>
</reference>
<gene>
    <name evidence="1" type="ORF">DL897_03815</name>
</gene>
<evidence type="ECO:0000313" key="1">
    <source>
        <dbReference type="EMBL" id="RAL26136.1"/>
    </source>
</evidence>
<name>A0A364K756_9BACL</name>
<dbReference type="AlphaFoldDB" id="A0A364K756"/>
<dbReference type="OrthoDB" id="2988973at2"/>
<organism evidence="1 2">
    <name type="scientific">Thermoflavimicrobium daqui</name>
    <dbReference type="NCBI Taxonomy" id="2137476"/>
    <lineage>
        <taxon>Bacteria</taxon>
        <taxon>Bacillati</taxon>
        <taxon>Bacillota</taxon>
        <taxon>Bacilli</taxon>
        <taxon>Bacillales</taxon>
        <taxon>Thermoactinomycetaceae</taxon>
        <taxon>Thermoflavimicrobium</taxon>
    </lineage>
</organism>
<proteinExistence type="predicted"/>
<evidence type="ECO:0000313" key="2">
    <source>
        <dbReference type="Proteomes" id="UP000251213"/>
    </source>
</evidence>
<sequence>MKDVLYREIADGINQTVGRKAVSVEQLKKIVDEGKYIRQSQGSMALYQFAQEIPYRFLTEREAEKLKNSPNFSDLSTKTIELLLLERVITPFEARMMRRYI</sequence>